<dbReference type="OrthoDB" id="3543113at2759"/>
<dbReference type="GeneID" id="63685654"/>
<evidence type="ECO:0000313" key="1">
    <source>
        <dbReference type="EMBL" id="EJT98725.1"/>
    </source>
</evidence>
<dbReference type="EMBL" id="JH795872">
    <property type="protein sequence ID" value="EJT98725.1"/>
    <property type="molecule type" value="Genomic_DNA"/>
</dbReference>
<evidence type="ECO:0008006" key="3">
    <source>
        <dbReference type="Google" id="ProtNLM"/>
    </source>
</evidence>
<dbReference type="InterPro" id="IPR032675">
    <property type="entry name" value="LRR_dom_sf"/>
</dbReference>
<dbReference type="HOGENOM" id="CLU_653860_0_0_1"/>
<dbReference type="RefSeq" id="XP_040625623.1">
    <property type="nucleotide sequence ID" value="XM_040770592.1"/>
</dbReference>
<gene>
    <name evidence="1" type="ORF">DACRYDRAFT_118518</name>
</gene>
<proteinExistence type="predicted"/>
<dbReference type="AlphaFoldDB" id="M5FPR5"/>
<evidence type="ECO:0000313" key="2">
    <source>
        <dbReference type="Proteomes" id="UP000030653"/>
    </source>
</evidence>
<dbReference type="Proteomes" id="UP000030653">
    <property type="component" value="Unassembled WGS sequence"/>
</dbReference>
<reference evidence="1 2" key="1">
    <citation type="journal article" date="2012" name="Science">
        <title>The Paleozoic origin of enzymatic lignin decomposition reconstructed from 31 fungal genomes.</title>
        <authorList>
            <person name="Floudas D."/>
            <person name="Binder M."/>
            <person name="Riley R."/>
            <person name="Barry K."/>
            <person name="Blanchette R.A."/>
            <person name="Henrissat B."/>
            <person name="Martinez A.T."/>
            <person name="Otillar R."/>
            <person name="Spatafora J.W."/>
            <person name="Yadav J.S."/>
            <person name="Aerts A."/>
            <person name="Benoit I."/>
            <person name="Boyd A."/>
            <person name="Carlson A."/>
            <person name="Copeland A."/>
            <person name="Coutinho P.M."/>
            <person name="de Vries R.P."/>
            <person name="Ferreira P."/>
            <person name="Findley K."/>
            <person name="Foster B."/>
            <person name="Gaskell J."/>
            <person name="Glotzer D."/>
            <person name="Gorecki P."/>
            <person name="Heitman J."/>
            <person name="Hesse C."/>
            <person name="Hori C."/>
            <person name="Igarashi K."/>
            <person name="Jurgens J.A."/>
            <person name="Kallen N."/>
            <person name="Kersten P."/>
            <person name="Kohler A."/>
            <person name="Kuees U."/>
            <person name="Kumar T.K.A."/>
            <person name="Kuo A."/>
            <person name="LaButti K."/>
            <person name="Larrondo L.F."/>
            <person name="Lindquist E."/>
            <person name="Ling A."/>
            <person name="Lombard V."/>
            <person name="Lucas S."/>
            <person name="Lundell T."/>
            <person name="Martin R."/>
            <person name="McLaughlin D.J."/>
            <person name="Morgenstern I."/>
            <person name="Morin E."/>
            <person name="Murat C."/>
            <person name="Nagy L.G."/>
            <person name="Nolan M."/>
            <person name="Ohm R.A."/>
            <person name="Patyshakuliyeva A."/>
            <person name="Rokas A."/>
            <person name="Ruiz-Duenas F.J."/>
            <person name="Sabat G."/>
            <person name="Salamov A."/>
            <person name="Samejima M."/>
            <person name="Schmutz J."/>
            <person name="Slot J.C."/>
            <person name="St John F."/>
            <person name="Stenlid J."/>
            <person name="Sun H."/>
            <person name="Sun S."/>
            <person name="Syed K."/>
            <person name="Tsang A."/>
            <person name="Wiebenga A."/>
            <person name="Young D."/>
            <person name="Pisabarro A."/>
            <person name="Eastwood D.C."/>
            <person name="Martin F."/>
            <person name="Cullen D."/>
            <person name="Grigoriev I.V."/>
            <person name="Hibbett D.S."/>
        </authorList>
    </citation>
    <scope>NUCLEOTIDE SEQUENCE [LARGE SCALE GENOMIC DNA]</scope>
    <source>
        <strain evidence="1 2">DJM-731 SS1</strain>
    </source>
</reference>
<accession>M5FPR5</accession>
<dbReference type="Gene3D" id="3.80.10.10">
    <property type="entry name" value="Ribonuclease Inhibitor"/>
    <property type="match status" value="1"/>
</dbReference>
<organism evidence="1 2">
    <name type="scientific">Dacryopinax primogenitus (strain DJM 731)</name>
    <name type="common">Brown rot fungus</name>
    <dbReference type="NCBI Taxonomy" id="1858805"/>
    <lineage>
        <taxon>Eukaryota</taxon>
        <taxon>Fungi</taxon>
        <taxon>Dikarya</taxon>
        <taxon>Basidiomycota</taxon>
        <taxon>Agaricomycotina</taxon>
        <taxon>Dacrymycetes</taxon>
        <taxon>Dacrymycetales</taxon>
        <taxon>Dacrymycetaceae</taxon>
        <taxon>Dacryopinax</taxon>
    </lineage>
</organism>
<sequence>MVTRGAMYPVKIDVLPRAWTSAFLIPELVHLILEKLDRSTLAAVARTAKSFHVAASSYLWNELDQVGLENLINLAIGVDYQPLCIEHRWARFDLYASMVRSLALNFGAMPGADSVRLTRHLQFIASTRISSQAMLPNLRVLSFQLSSTEHLGVVAAFTCPSLQQLTASCTMDDRVDSLEWDVHIGAFLHKLRWRCLSLKYFKLYGFKYPNVVSFPELTSLIEGTALEHFESDFITFQPNLVQALGRLPTLRCLGLADAGNDEDYTSLERTMFAASIQTGSFVSLHALDLETTSTVALPLLIALRTVPLRHLALRLTEKTFSSPVFKTVFTFIPEFAVTLLSLHAQLVETLEDDEDDEGTLEWKTFAPLYRCHNLQCLKCSVDSHADLELDFGDADIRKKMGMIELKVTHPSGIKSLECSR</sequence>
<keyword evidence="2" id="KW-1185">Reference proteome</keyword>
<protein>
    <recommendedName>
        <fullName evidence="3">F-box domain-containing protein</fullName>
    </recommendedName>
</protein>
<name>M5FPR5_DACPD</name>